<protein>
    <submittedName>
        <fullName evidence="1">12992_t:CDS:1</fullName>
    </submittedName>
</protein>
<dbReference type="EMBL" id="CAJVQB010028319">
    <property type="protein sequence ID" value="CAG8812148.1"/>
    <property type="molecule type" value="Genomic_DNA"/>
</dbReference>
<dbReference type="Proteomes" id="UP000789901">
    <property type="component" value="Unassembled WGS sequence"/>
</dbReference>
<evidence type="ECO:0000313" key="1">
    <source>
        <dbReference type="EMBL" id="CAG8812148.1"/>
    </source>
</evidence>
<evidence type="ECO:0000313" key="2">
    <source>
        <dbReference type="Proteomes" id="UP000789901"/>
    </source>
</evidence>
<feature type="non-terminal residue" evidence="1">
    <location>
        <position position="1"/>
    </location>
</feature>
<keyword evidence="2" id="KW-1185">Reference proteome</keyword>
<accession>A0ABN7W224</accession>
<reference evidence="1 2" key="1">
    <citation type="submission" date="2021-06" db="EMBL/GenBank/DDBJ databases">
        <authorList>
            <person name="Kallberg Y."/>
            <person name="Tangrot J."/>
            <person name="Rosling A."/>
        </authorList>
    </citation>
    <scope>NUCLEOTIDE SEQUENCE [LARGE SCALE GENOMIC DNA]</scope>
    <source>
        <strain evidence="1 2">120-4 pot B 10/14</strain>
    </source>
</reference>
<comment type="caution">
    <text evidence="1">The sequence shown here is derived from an EMBL/GenBank/DDBJ whole genome shotgun (WGS) entry which is preliminary data.</text>
</comment>
<sequence length="207" mass="23452">SSSRQIDPRYQMASLNNLALRLVFGKLQTDKRLKEVIYFKTRNSSTELEKVLKKRECKVLIEHWTTTKTQNVPLKVVNKCKGCMLNMLKDSQSCIEEKAWNSLTSDAKYKVDPQKITKVIFESRAEDISITRLNLTKGLIKQSVVNNLNELLSSHKDARNTGITKQFKLSAHYGSPSMKKKQPHKIDVGPRDGLGLGSSKVFINTSV</sequence>
<gene>
    <name evidence="1" type="ORF">GMARGA_LOCUS25501</name>
</gene>
<organism evidence="1 2">
    <name type="scientific">Gigaspora margarita</name>
    <dbReference type="NCBI Taxonomy" id="4874"/>
    <lineage>
        <taxon>Eukaryota</taxon>
        <taxon>Fungi</taxon>
        <taxon>Fungi incertae sedis</taxon>
        <taxon>Mucoromycota</taxon>
        <taxon>Glomeromycotina</taxon>
        <taxon>Glomeromycetes</taxon>
        <taxon>Diversisporales</taxon>
        <taxon>Gigasporaceae</taxon>
        <taxon>Gigaspora</taxon>
    </lineage>
</organism>
<name>A0ABN7W224_GIGMA</name>
<proteinExistence type="predicted"/>